<feature type="non-terminal residue" evidence="2">
    <location>
        <position position="1"/>
    </location>
</feature>
<proteinExistence type="predicted"/>
<dbReference type="EMBL" id="BARV01039425">
    <property type="protein sequence ID" value="GAI57012.1"/>
    <property type="molecule type" value="Genomic_DNA"/>
</dbReference>
<gene>
    <name evidence="2" type="ORF">S06H3_60437</name>
</gene>
<accession>X1PLA5</accession>
<name>X1PLA5_9ZZZZ</name>
<evidence type="ECO:0000313" key="2">
    <source>
        <dbReference type="EMBL" id="GAI57012.1"/>
    </source>
</evidence>
<dbReference type="InterPro" id="IPR013783">
    <property type="entry name" value="Ig-like_fold"/>
</dbReference>
<sequence>IATSENFTSASVVLEKAGLTSSEYTVNEGEELEPRSKEEPYYWRVKAVDGASNESAWSGERAFYVGSPAWTVNIFGFTLSVWAIIWWCVGCLVAGLAGYSLGRRRDRSETD</sequence>
<keyword evidence="1" id="KW-1133">Transmembrane helix</keyword>
<protein>
    <submittedName>
        <fullName evidence="2">Uncharacterized protein</fullName>
    </submittedName>
</protein>
<keyword evidence="1" id="KW-0472">Membrane</keyword>
<dbReference type="AlphaFoldDB" id="X1PLA5"/>
<reference evidence="2" key="1">
    <citation type="journal article" date="2014" name="Front. Microbiol.">
        <title>High frequency of phylogenetically diverse reductive dehalogenase-homologous genes in deep subseafloor sedimentary metagenomes.</title>
        <authorList>
            <person name="Kawai M."/>
            <person name="Futagami T."/>
            <person name="Toyoda A."/>
            <person name="Takaki Y."/>
            <person name="Nishi S."/>
            <person name="Hori S."/>
            <person name="Arai W."/>
            <person name="Tsubouchi T."/>
            <person name="Morono Y."/>
            <person name="Uchiyama I."/>
            <person name="Ito T."/>
            <person name="Fujiyama A."/>
            <person name="Inagaki F."/>
            <person name="Takami H."/>
        </authorList>
    </citation>
    <scope>NUCLEOTIDE SEQUENCE</scope>
    <source>
        <strain evidence="2">Expedition CK06-06</strain>
    </source>
</reference>
<comment type="caution">
    <text evidence="2">The sequence shown here is derived from an EMBL/GenBank/DDBJ whole genome shotgun (WGS) entry which is preliminary data.</text>
</comment>
<dbReference type="Gene3D" id="2.60.40.10">
    <property type="entry name" value="Immunoglobulins"/>
    <property type="match status" value="1"/>
</dbReference>
<feature type="transmembrane region" description="Helical" evidence="1">
    <location>
        <begin position="74"/>
        <end position="99"/>
    </location>
</feature>
<evidence type="ECO:0000256" key="1">
    <source>
        <dbReference type="SAM" id="Phobius"/>
    </source>
</evidence>
<keyword evidence="1" id="KW-0812">Transmembrane</keyword>
<organism evidence="2">
    <name type="scientific">marine sediment metagenome</name>
    <dbReference type="NCBI Taxonomy" id="412755"/>
    <lineage>
        <taxon>unclassified sequences</taxon>
        <taxon>metagenomes</taxon>
        <taxon>ecological metagenomes</taxon>
    </lineage>
</organism>